<dbReference type="InterPro" id="IPR012349">
    <property type="entry name" value="Split_barrel_FMN-bd"/>
</dbReference>
<dbReference type="GeneID" id="66110708"/>
<gene>
    <name evidence="6" type="ORF">BT62DRAFT_957431</name>
</gene>
<protein>
    <recommendedName>
        <fullName evidence="5">Flavin reductase like domain-containing protein</fullName>
    </recommendedName>
</protein>
<evidence type="ECO:0000256" key="3">
    <source>
        <dbReference type="ARBA" id="ARBA00022643"/>
    </source>
</evidence>
<dbReference type="PANTHER" id="PTHR33798">
    <property type="entry name" value="FLAVOPROTEIN OXYGENASE"/>
    <property type="match status" value="1"/>
</dbReference>
<feature type="domain" description="Flavin reductase like" evidence="5">
    <location>
        <begin position="73"/>
        <end position="230"/>
    </location>
</feature>
<evidence type="ECO:0000256" key="1">
    <source>
        <dbReference type="ARBA" id="ARBA00001917"/>
    </source>
</evidence>
<dbReference type="Proteomes" id="UP000812287">
    <property type="component" value="Unassembled WGS sequence"/>
</dbReference>
<sequence>MLRLGGKRVGRTLLVPANTRTTFTRSASPSPTWKAGQGLLEVQSSWRKVTDGLRKSWNLEETPTRDVYKLLTSAIVPRPIALTSSLSQDGVPNLAPFSYFSMISSNPPMLSISFSLSSKRKKDTRENILATKEFTVNMISQSFVEAANITSVESSEPDEWVLSGLTMQPSTQVKPARVKESPFSMECELHSYQDITPAGATEATVTVVLGSIRHAHALESVLDSDGASVDPDKLQVVARMGGDTYSKLVEGFDVARPKWKDLHAVYFELLGKKKDSNC</sequence>
<dbReference type="SMART" id="SM00903">
    <property type="entry name" value="Flavin_Reduct"/>
    <property type="match status" value="1"/>
</dbReference>
<dbReference type="RefSeq" id="XP_043033501.1">
    <property type="nucleotide sequence ID" value="XM_043188411.1"/>
</dbReference>
<dbReference type="PANTHER" id="PTHR33798:SF5">
    <property type="entry name" value="FLAVIN REDUCTASE LIKE DOMAIN-CONTAINING PROTEIN"/>
    <property type="match status" value="1"/>
</dbReference>
<evidence type="ECO:0000313" key="7">
    <source>
        <dbReference type="Proteomes" id="UP000812287"/>
    </source>
</evidence>
<organism evidence="6 7">
    <name type="scientific">Guyanagaster necrorhizus</name>
    <dbReference type="NCBI Taxonomy" id="856835"/>
    <lineage>
        <taxon>Eukaryota</taxon>
        <taxon>Fungi</taxon>
        <taxon>Dikarya</taxon>
        <taxon>Basidiomycota</taxon>
        <taxon>Agaricomycotina</taxon>
        <taxon>Agaricomycetes</taxon>
        <taxon>Agaricomycetidae</taxon>
        <taxon>Agaricales</taxon>
        <taxon>Marasmiineae</taxon>
        <taxon>Physalacriaceae</taxon>
        <taxon>Guyanagaster</taxon>
    </lineage>
</organism>
<dbReference type="SUPFAM" id="SSF50475">
    <property type="entry name" value="FMN-binding split barrel"/>
    <property type="match status" value="1"/>
</dbReference>
<dbReference type="AlphaFoldDB" id="A0A9P8ALU6"/>
<dbReference type="InterPro" id="IPR002563">
    <property type="entry name" value="Flavin_Rdtase-like_dom"/>
</dbReference>
<dbReference type="OrthoDB" id="10250990at2759"/>
<evidence type="ECO:0000313" key="6">
    <source>
        <dbReference type="EMBL" id="KAG7440001.1"/>
    </source>
</evidence>
<comment type="caution">
    <text evidence="6">The sequence shown here is derived from an EMBL/GenBank/DDBJ whole genome shotgun (WGS) entry which is preliminary data.</text>
</comment>
<dbReference type="GO" id="GO:0010181">
    <property type="term" value="F:FMN binding"/>
    <property type="evidence" value="ECO:0007669"/>
    <property type="project" value="InterPro"/>
</dbReference>
<name>A0A9P8ALU6_9AGAR</name>
<keyword evidence="2" id="KW-0285">Flavoprotein</keyword>
<comment type="cofactor">
    <cofactor evidence="1">
        <name>FMN</name>
        <dbReference type="ChEBI" id="CHEBI:58210"/>
    </cofactor>
</comment>
<comment type="similarity">
    <text evidence="4">Belongs to the flavoredoxin family.</text>
</comment>
<dbReference type="EMBL" id="MU250578">
    <property type="protein sequence ID" value="KAG7440001.1"/>
    <property type="molecule type" value="Genomic_DNA"/>
</dbReference>
<accession>A0A9P8ALU6</accession>
<reference evidence="6" key="1">
    <citation type="submission" date="2020-11" db="EMBL/GenBank/DDBJ databases">
        <title>Adaptations for nitrogen fixation in a non-lichenized fungal sporocarp promotes dispersal by wood-feeding termites.</title>
        <authorList>
            <consortium name="DOE Joint Genome Institute"/>
            <person name="Koch R.A."/>
            <person name="Yoon G."/>
            <person name="Arayal U."/>
            <person name="Lail K."/>
            <person name="Amirebrahimi M."/>
            <person name="Labutti K."/>
            <person name="Lipzen A."/>
            <person name="Riley R."/>
            <person name="Barry K."/>
            <person name="Henrissat B."/>
            <person name="Grigoriev I.V."/>
            <person name="Herr J.R."/>
            <person name="Aime M.C."/>
        </authorList>
    </citation>
    <scope>NUCLEOTIDE SEQUENCE</scope>
    <source>
        <strain evidence="6">MCA 3950</strain>
    </source>
</reference>
<evidence type="ECO:0000256" key="4">
    <source>
        <dbReference type="ARBA" id="ARBA00038054"/>
    </source>
</evidence>
<keyword evidence="3" id="KW-0288">FMN</keyword>
<dbReference type="Pfam" id="PF01613">
    <property type="entry name" value="Flavin_Reduct"/>
    <property type="match status" value="1"/>
</dbReference>
<evidence type="ECO:0000256" key="2">
    <source>
        <dbReference type="ARBA" id="ARBA00022630"/>
    </source>
</evidence>
<evidence type="ECO:0000259" key="5">
    <source>
        <dbReference type="SMART" id="SM00903"/>
    </source>
</evidence>
<proteinExistence type="inferred from homology"/>
<keyword evidence="7" id="KW-1185">Reference proteome</keyword>
<dbReference type="Gene3D" id="2.30.110.10">
    <property type="entry name" value="Electron Transport, Fmn-binding Protein, Chain A"/>
    <property type="match status" value="1"/>
</dbReference>